<keyword evidence="5 7" id="KW-0560">Oxidoreductase</keyword>
<dbReference type="InterPro" id="IPR022674">
    <property type="entry name" value="G6P_DH_NAD-bd"/>
</dbReference>
<dbReference type="PANTHER" id="PTHR23429">
    <property type="entry name" value="GLUCOSE-6-PHOSPHATE 1-DEHYDROGENASE G6PD"/>
    <property type="match status" value="1"/>
</dbReference>
<feature type="binding site" evidence="7">
    <location>
        <position position="221"/>
    </location>
    <ligand>
        <name>substrate</name>
    </ligand>
</feature>
<dbReference type="GO" id="GO:0009051">
    <property type="term" value="P:pentose-phosphate shunt, oxidative branch"/>
    <property type="evidence" value="ECO:0007669"/>
    <property type="project" value="TreeGrafter"/>
</dbReference>
<dbReference type="Gene3D" id="3.30.360.10">
    <property type="entry name" value="Dihydrodipicolinate Reductase, domain 2"/>
    <property type="match status" value="1"/>
</dbReference>
<feature type="binding site" evidence="7">
    <location>
        <position position="240"/>
    </location>
    <ligand>
        <name>substrate</name>
    </ligand>
</feature>
<dbReference type="SUPFAM" id="SSF55347">
    <property type="entry name" value="Glyceraldehyde-3-phosphate dehydrogenase-like, C-terminal domain"/>
    <property type="match status" value="1"/>
</dbReference>
<evidence type="ECO:0000256" key="1">
    <source>
        <dbReference type="ARBA" id="ARBA00004937"/>
    </source>
</evidence>
<dbReference type="Pfam" id="PF02781">
    <property type="entry name" value="G6PD_C"/>
    <property type="match status" value="1"/>
</dbReference>
<sequence>MTYGIKPDPAVIVIFGASGDLTARKVVPALYNLFLDDYLPAQYSIVGVSRTPFNDDEFRTHLRSGVEKFSRRGTPKEKEWSAFAGNVHYLQAEYNDPSLYQKLLELDETSWSTPPNLIFYLATPPNLFPEIISQLGNFDLLRGDSRYRIVIEKPFGHDLKSAQKLNQELTQVFREHQIYRIDHYLGKETVQNILAFRFGNAVWEPIWNRNFIDHIQITVAEQIGIGRRGGYYESAGALRDMMQNHLLQLLCFMAMEPPTSFDADEIRNKKVDVMHAIRLISREEVPRFAVRGQYGGGLVEGESVPSYRAETGVRASSNTETFAALKLFIDNWRWQGVPFYLRTGKRMPARVSEISLQFRPVPHHPFSHLNTQLFQPNRLVIQIEPNEGIVLRTLAKEPGLGMKLKQVDMQYCYHDVFKTPSPDAYETLLVDILRDDPGLFMRADQVEAAWRVLDPILEVWRSNQELNFPNYQPGQWGPPEAEHLIAQDRRTWLPPVCAELKRG</sequence>
<evidence type="ECO:0000256" key="3">
    <source>
        <dbReference type="ARBA" id="ARBA00022526"/>
    </source>
</evidence>
<evidence type="ECO:0000259" key="8">
    <source>
        <dbReference type="Pfam" id="PF00479"/>
    </source>
</evidence>
<proteinExistence type="inferred from homology"/>
<reference evidence="10 11" key="1">
    <citation type="submission" date="2016-10" db="EMBL/GenBank/DDBJ databases">
        <authorList>
            <person name="de Groot N.N."/>
        </authorList>
    </citation>
    <scope>NUCLEOTIDE SEQUENCE [LARGE SCALE GENOMIC DNA]</scope>
    <source>
        <strain evidence="10 11">DSM 13305</strain>
    </source>
</reference>
<comment type="similarity">
    <text evidence="2 7">Belongs to the glucose-6-phosphate dehydrogenase family.</text>
</comment>
<dbReference type="OrthoDB" id="9802739at2"/>
<dbReference type="STRING" id="112903.SAMN04490178_10216"/>
<dbReference type="PRINTS" id="PR00079">
    <property type="entry name" value="G6PDHDRGNASE"/>
</dbReference>
<dbReference type="InterPro" id="IPR036291">
    <property type="entry name" value="NAD(P)-bd_dom_sf"/>
</dbReference>
<name>A0A1H8PMP7_9FIRM</name>
<evidence type="ECO:0000259" key="9">
    <source>
        <dbReference type="Pfam" id="PF02781"/>
    </source>
</evidence>
<feature type="binding site" evidence="7">
    <location>
        <position position="345"/>
    </location>
    <ligand>
        <name>substrate</name>
    </ligand>
</feature>
<dbReference type="InterPro" id="IPR022675">
    <property type="entry name" value="G6P_DH_C"/>
</dbReference>
<comment type="caution">
    <text evidence="7">Lacks conserved residue(s) required for the propagation of feature annotation.</text>
</comment>
<feature type="binding site" evidence="7">
    <location>
        <position position="183"/>
    </location>
    <ligand>
        <name>substrate</name>
    </ligand>
</feature>
<dbReference type="PIRSF" id="PIRSF000110">
    <property type="entry name" value="G6PD"/>
    <property type="match status" value="1"/>
</dbReference>
<dbReference type="InterPro" id="IPR019796">
    <property type="entry name" value="G6P_DH_AS"/>
</dbReference>
<dbReference type="InterPro" id="IPR001282">
    <property type="entry name" value="G6P_DH"/>
</dbReference>
<evidence type="ECO:0000256" key="5">
    <source>
        <dbReference type="ARBA" id="ARBA00023002"/>
    </source>
</evidence>
<accession>A0A1H8PMP7</accession>
<dbReference type="NCBIfam" id="TIGR00871">
    <property type="entry name" value="zwf"/>
    <property type="match status" value="1"/>
</dbReference>
<dbReference type="Pfam" id="PF00479">
    <property type="entry name" value="G6PD_N"/>
    <property type="match status" value="1"/>
</dbReference>
<dbReference type="EMBL" id="FODY01000002">
    <property type="protein sequence ID" value="SEO42803.1"/>
    <property type="molecule type" value="Genomic_DNA"/>
</dbReference>
<keyword evidence="11" id="KW-1185">Reference proteome</keyword>
<organism evidence="10 11">
    <name type="scientific">Propionispora vibrioides</name>
    <dbReference type="NCBI Taxonomy" id="112903"/>
    <lineage>
        <taxon>Bacteria</taxon>
        <taxon>Bacillati</taxon>
        <taxon>Bacillota</taxon>
        <taxon>Negativicutes</taxon>
        <taxon>Selenomonadales</taxon>
        <taxon>Sporomusaceae</taxon>
        <taxon>Propionispora</taxon>
    </lineage>
</organism>
<feature type="active site" description="Proton acceptor" evidence="7">
    <location>
        <position position="245"/>
    </location>
</feature>
<dbReference type="SUPFAM" id="SSF51735">
    <property type="entry name" value="NAD(P)-binding Rossmann-fold domains"/>
    <property type="match status" value="1"/>
</dbReference>
<feature type="domain" description="Glucose-6-phosphate dehydrogenase C-terminal" evidence="9">
    <location>
        <begin position="194"/>
        <end position="492"/>
    </location>
</feature>
<dbReference type="UniPathway" id="UPA00115">
    <property type="reaction ID" value="UER00408"/>
</dbReference>
<dbReference type="PANTHER" id="PTHR23429:SF0">
    <property type="entry name" value="GLUCOSE-6-PHOSPHATE 1-DEHYDROGENASE"/>
    <property type="match status" value="1"/>
</dbReference>
<evidence type="ECO:0000256" key="2">
    <source>
        <dbReference type="ARBA" id="ARBA00009975"/>
    </source>
</evidence>
<evidence type="ECO:0000313" key="10">
    <source>
        <dbReference type="EMBL" id="SEO42803.1"/>
    </source>
</evidence>
<evidence type="ECO:0000256" key="7">
    <source>
        <dbReference type="HAMAP-Rule" id="MF_00966"/>
    </source>
</evidence>
<feature type="domain" description="Glucose-6-phosphate dehydrogenase NAD-binding" evidence="8">
    <location>
        <begin position="13"/>
        <end position="192"/>
    </location>
</feature>
<dbReference type="NCBIfam" id="NF009492">
    <property type="entry name" value="PRK12853.1-3"/>
    <property type="match status" value="1"/>
</dbReference>
<comment type="function">
    <text evidence="7">Catalyzes the oxidation of glucose 6-phosphate to 6-phosphogluconolactone.</text>
</comment>
<dbReference type="AlphaFoldDB" id="A0A1H8PMP7"/>
<comment type="pathway">
    <text evidence="1 7">Carbohydrate degradation; pentose phosphate pathway; D-ribulose 5-phosphate from D-glucose 6-phosphate (oxidative stage): step 1/3.</text>
</comment>
<keyword evidence="6 7" id="KW-0119">Carbohydrate metabolism</keyword>
<feature type="binding site" evidence="7">
    <location>
        <position position="153"/>
    </location>
    <ligand>
        <name>NADP(+)</name>
        <dbReference type="ChEBI" id="CHEBI:58349"/>
    </ligand>
</feature>
<dbReference type="RefSeq" id="WP_091743737.1">
    <property type="nucleotide sequence ID" value="NZ_FODY01000002.1"/>
</dbReference>
<feature type="binding site" evidence="7">
    <location>
        <position position="187"/>
    </location>
    <ligand>
        <name>substrate</name>
    </ligand>
</feature>
<evidence type="ECO:0000256" key="6">
    <source>
        <dbReference type="ARBA" id="ARBA00023277"/>
    </source>
</evidence>
<keyword evidence="4 7" id="KW-0521">NADP</keyword>
<dbReference type="PROSITE" id="PS00069">
    <property type="entry name" value="G6P_DEHYDROGENASE"/>
    <property type="match status" value="1"/>
</dbReference>
<dbReference type="Gene3D" id="3.40.50.720">
    <property type="entry name" value="NAD(P)-binding Rossmann-like Domain"/>
    <property type="match status" value="1"/>
</dbReference>
<evidence type="ECO:0000256" key="4">
    <source>
        <dbReference type="ARBA" id="ARBA00022857"/>
    </source>
</evidence>
<dbReference type="GO" id="GO:0005829">
    <property type="term" value="C:cytosol"/>
    <property type="evidence" value="ECO:0007669"/>
    <property type="project" value="TreeGrafter"/>
</dbReference>
<protein>
    <recommendedName>
        <fullName evidence="7">Glucose-6-phosphate 1-dehydrogenase</fullName>
        <shortName evidence="7">G6PD</shortName>
        <ecNumber evidence="7">1.1.1.49</ecNumber>
    </recommendedName>
</protein>
<feature type="binding site" evidence="7">
    <location>
        <position position="50"/>
    </location>
    <ligand>
        <name>NADP(+)</name>
        <dbReference type="ChEBI" id="CHEBI:58349"/>
    </ligand>
</feature>
<dbReference type="Proteomes" id="UP000198847">
    <property type="component" value="Unassembled WGS sequence"/>
</dbReference>
<dbReference type="HAMAP" id="MF_00966">
    <property type="entry name" value="G6PD"/>
    <property type="match status" value="1"/>
</dbReference>
<comment type="catalytic activity">
    <reaction evidence="7">
        <text>D-glucose 6-phosphate + NADP(+) = 6-phospho-D-glucono-1,5-lactone + NADPH + H(+)</text>
        <dbReference type="Rhea" id="RHEA:15841"/>
        <dbReference type="ChEBI" id="CHEBI:15378"/>
        <dbReference type="ChEBI" id="CHEBI:57783"/>
        <dbReference type="ChEBI" id="CHEBI:57955"/>
        <dbReference type="ChEBI" id="CHEBI:58349"/>
        <dbReference type="ChEBI" id="CHEBI:61548"/>
        <dbReference type="EC" id="1.1.1.49"/>
    </reaction>
</comment>
<evidence type="ECO:0000313" key="11">
    <source>
        <dbReference type="Proteomes" id="UP000198847"/>
    </source>
</evidence>
<dbReference type="GO" id="GO:0050661">
    <property type="term" value="F:NADP binding"/>
    <property type="evidence" value="ECO:0007669"/>
    <property type="project" value="UniProtKB-UniRule"/>
</dbReference>
<keyword evidence="3 7" id="KW-0313">Glucose metabolism</keyword>
<dbReference type="GO" id="GO:0004345">
    <property type="term" value="F:glucose-6-phosphate dehydrogenase activity"/>
    <property type="evidence" value="ECO:0007669"/>
    <property type="project" value="UniProtKB-UniRule"/>
</dbReference>
<dbReference type="GO" id="GO:0006006">
    <property type="term" value="P:glucose metabolic process"/>
    <property type="evidence" value="ECO:0007669"/>
    <property type="project" value="UniProtKB-KW"/>
</dbReference>
<dbReference type="EC" id="1.1.1.49" evidence="7"/>
<gene>
    <name evidence="7" type="primary">zwf</name>
    <name evidence="10" type="ORF">SAMN04490178_10216</name>
</gene>